<dbReference type="Gene3D" id="3.20.20.370">
    <property type="entry name" value="Glycoside hydrolase/deacetylase"/>
    <property type="match status" value="1"/>
</dbReference>
<protein>
    <submittedName>
        <fullName evidence="6">ChbG/HpnK family deacetylase</fullName>
    </submittedName>
</protein>
<keyword evidence="5" id="KW-0119">Carbohydrate metabolism</keyword>
<accession>A0A5J6LIG5</accession>
<sequence length="261" mass="29008">MKAVVLCADDFGLSAEINEGILQLLECQRLSAVSCMTCLPYWDSSATTLLTFRGRAAIGLHFNLTESSRALPLGRLMQQSLSGRLDRQWVRDELLRQLDDFETMSGCQPDFVDGHQHIHVFPGIRQVLIEVLQARYTDQLPWVRRVSPSLTGHDALLKALVLRLMSTGFVTQMCRQQLPLTQAFAGLYSLNPEADFASLIHGWVDQLPTGGLIMCHPGATGEGVSGLALSRQRELTYLSSDRFMSRLQQQAVSLTDSPALY</sequence>
<comment type="cofactor">
    <cofactor evidence="1">
        <name>Mg(2+)</name>
        <dbReference type="ChEBI" id="CHEBI:18420"/>
    </cofactor>
</comment>
<keyword evidence="7" id="KW-1185">Reference proteome</keyword>
<evidence type="ECO:0000256" key="5">
    <source>
        <dbReference type="ARBA" id="ARBA00023277"/>
    </source>
</evidence>
<dbReference type="Pfam" id="PF04794">
    <property type="entry name" value="YdjC"/>
    <property type="match status" value="1"/>
</dbReference>
<dbReference type="AlphaFoldDB" id="A0A5J6LIG5"/>
<organism evidence="6 7">
    <name type="scientific">Nitrincola iocasae</name>
    <dbReference type="NCBI Taxonomy" id="2614693"/>
    <lineage>
        <taxon>Bacteria</taxon>
        <taxon>Pseudomonadati</taxon>
        <taxon>Pseudomonadota</taxon>
        <taxon>Gammaproteobacteria</taxon>
        <taxon>Oceanospirillales</taxon>
        <taxon>Oceanospirillaceae</taxon>
        <taxon>Nitrincola</taxon>
    </lineage>
</organism>
<dbReference type="EMBL" id="CP044222">
    <property type="protein sequence ID" value="QEW08092.1"/>
    <property type="molecule type" value="Genomic_DNA"/>
</dbReference>
<evidence type="ECO:0000256" key="1">
    <source>
        <dbReference type="ARBA" id="ARBA00001946"/>
    </source>
</evidence>
<gene>
    <name evidence="6" type="ORF">F5I99_17205</name>
</gene>
<dbReference type="GO" id="GO:0005975">
    <property type="term" value="P:carbohydrate metabolic process"/>
    <property type="evidence" value="ECO:0007669"/>
    <property type="project" value="InterPro"/>
</dbReference>
<dbReference type="KEGG" id="nik:F5I99_17205"/>
<reference evidence="6 7" key="1">
    <citation type="submission" date="2019-09" db="EMBL/GenBank/DDBJ databases">
        <title>Nitrincola iocasae sp. nov., a bacterium isolated from the sediment collected at a cold seep field in South China Sea.</title>
        <authorList>
            <person name="Zhang H."/>
            <person name="Wang H."/>
            <person name="Li C."/>
        </authorList>
    </citation>
    <scope>NUCLEOTIDE SEQUENCE [LARGE SCALE GENOMIC DNA]</scope>
    <source>
        <strain evidence="6 7">KXZD1103</strain>
    </source>
</reference>
<evidence type="ECO:0000313" key="6">
    <source>
        <dbReference type="EMBL" id="QEW08092.1"/>
    </source>
</evidence>
<name>A0A5J6LIG5_9GAMM</name>
<dbReference type="PANTHER" id="PTHR31609">
    <property type="entry name" value="YDJC DEACETYLASE FAMILY MEMBER"/>
    <property type="match status" value="1"/>
</dbReference>
<evidence type="ECO:0000313" key="7">
    <source>
        <dbReference type="Proteomes" id="UP000325606"/>
    </source>
</evidence>
<dbReference type="InterPro" id="IPR006879">
    <property type="entry name" value="YdjC-like"/>
</dbReference>
<dbReference type="PANTHER" id="PTHR31609:SF1">
    <property type="entry name" value="CARBOHYDRATE DEACETYLASE"/>
    <property type="match status" value="1"/>
</dbReference>
<evidence type="ECO:0000256" key="4">
    <source>
        <dbReference type="ARBA" id="ARBA00022842"/>
    </source>
</evidence>
<proteinExistence type="predicted"/>
<dbReference type="CDD" id="cd10807">
    <property type="entry name" value="YdjC_like_3"/>
    <property type="match status" value="1"/>
</dbReference>
<dbReference type="RefSeq" id="WP_151058169.1">
    <property type="nucleotide sequence ID" value="NZ_CP044222.1"/>
</dbReference>
<keyword evidence="2" id="KW-0479">Metal-binding</keyword>
<dbReference type="GO" id="GO:0046872">
    <property type="term" value="F:metal ion binding"/>
    <property type="evidence" value="ECO:0007669"/>
    <property type="project" value="UniProtKB-KW"/>
</dbReference>
<evidence type="ECO:0000256" key="2">
    <source>
        <dbReference type="ARBA" id="ARBA00022723"/>
    </source>
</evidence>
<keyword evidence="4" id="KW-0460">Magnesium</keyword>
<keyword evidence="3" id="KW-0378">Hydrolase</keyword>
<dbReference type="Proteomes" id="UP000325606">
    <property type="component" value="Chromosome"/>
</dbReference>
<dbReference type="InterPro" id="IPR011330">
    <property type="entry name" value="Glyco_hydro/deAcase_b/a-brl"/>
</dbReference>
<dbReference type="SUPFAM" id="SSF88713">
    <property type="entry name" value="Glycoside hydrolase/deacetylase"/>
    <property type="match status" value="1"/>
</dbReference>
<dbReference type="GO" id="GO:0016787">
    <property type="term" value="F:hydrolase activity"/>
    <property type="evidence" value="ECO:0007669"/>
    <property type="project" value="UniProtKB-KW"/>
</dbReference>
<evidence type="ECO:0000256" key="3">
    <source>
        <dbReference type="ARBA" id="ARBA00022801"/>
    </source>
</evidence>
<dbReference type="GO" id="GO:0019213">
    <property type="term" value="F:deacetylase activity"/>
    <property type="evidence" value="ECO:0007669"/>
    <property type="project" value="TreeGrafter"/>
</dbReference>